<accession>A0A0F8Z4T5</accession>
<protein>
    <submittedName>
        <fullName evidence="1">Uncharacterized protein</fullName>
    </submittedName>
</protein>
<feature type="non-terminal residue" evidence="1">
    <location>
        <position position="1"/>
    </location>
</feature>
<dbReference type="EMBL" id="LAZR01053315">
    <property type="protein sequence ID" value="KKK81015.1"/>
    <property type="molecule type" value="Genomic_DNA"/>
</dbReference>
<organism evidence="1">
    <name type="scientific">marine sediment metagenome</name>
    <dbReference type="NCBI Taxonomy" id="412755"/>
    <lineage>
        <taxon>unclassified sequences</taxon>
        <taxon>metagenomes</taxon>
        <taxon>ecological metagenomes</taxon>
    </lineage>
</organism>
<comment type="caution">
    <text evidence="1">The sequence shown here is derived from an EMBL/GenBank/DDBJ whole genome shotgun (WGS) entry which is preliminary data.</text>
</comment>
<proteinExistence type="predicted"/>
<sequence>ERFKKVERRQQLHVKKIPEKRTELQFQRQEIEAARFTPSPKTPLEALNRTGLVGEQREKILREISRRGDANVTAADVQRFSANVIFGREPALEKGKYTQAGFSFDDTQPADFKPIKTTVGPDGFSIPLILPSSTATGRTLAMWQSQYRDAGYRDAVANRNGAIDFYNQTNDFRDVLRSELERSGFSEEDIELNIEGLIERELRRAELFDQAVREWQEQDSRTTLSFRPNPDDETIEKIDEQVNEVINEEFENFNKVLEYEPKSILDRAKETFEGTPVLEGVPRMAIGALEILEAISRPALSPGTPSILEPIRGEREQRIRAKSQLSIGGLPIGGTNIDEALPDLLKGFEDYFGGGVQISRPITEKLIPEEVARPISRVLKPAVVTTVRGGEEIAELFGFDARGKI</sequence>
<feature type="non-terminal residue" evidence="1">
    <location>
        <position position="405"/>
    </location>
</feature>
<dbReference type="AlphaFoldDB" id="A0A0F8Z4T5"/>
<evidence type="ECO:0000313" key="1">
    <source>
        <dbReference type="EMBL" id="KKK81015.1"/>
    </source>
</evidence>
<reference evidence="1" key="1">
    <citation type="journal article" date="2015" name="Nature">
        <title>Complex archaea that bridge the gap between prokaryotes and eukaryotes.</title>
        <authorList>
            <person name="Spang A."/>
            <person name="Saw J.H."/>
            <person name="Jorgensen S.L."/>
            <person name="Zaremba-Niedzwiedzka K."/>
            <person name="Martijn J."/>
            <person name="Lind A.E."/>
            <person name="van Eijk R."/>
            <person name="Schleper C."/>
            <person name="Guy L."/>
            <person name="Ettema T.J."/>
        </authorList>
    </citation>
    <scope>NUCLEOTIDE SEQUENCE</scope>
</reference>
<gene>
    <name evidence="1" type="ORF">LCGC14_2817720</name>
</gene>
<name>A0A0F8Z4T5_9ZZZZ</name>